<feature type="non-terminal residue" evidence="8">
    <location>
        <position position="497"/>
    </location>
</feature>
<evidence type="ECO:0000256" key="6">
    <source>
        <dbReference type="ARBA" id="ARBA00023136"/>
    </source>
</evidence>
<keyword evidence="6" id="KW-0472">Membrane</keyword>
<keyword evidence="4" id="KW-0677">Repeat</keyword>
<reference evidence="9" key="1">
    <citation type="journal article" date="2018" name="Nat. Microbiol.">
        <title>Leveraging single-cell genomics to expand the fungal tree of life.</title>
        <authorList>
            <person name="Ahrendt S.R."/>
            <person name="Quandt C.A."/>
            <person name="Ciobanu D."/>
            <person name="Clum A."/>
            <person name="Salamov A."/>
            <person name="Andreopoulos B."/>
            <person name="Cheng J.F."/>
            <person name="Woyke T."/>
            <person name="Pelin A."/>
            <person name="Henrissat B."/>
            <person name="Reynolds N.K."/>
            <person name="Benny G.L."/>
            <person name="Smith M.E."/>
            <person name="James T.Y."/>
            <person name="Grigoriev I.V."/>
        </authorList>
    </citation>
    <scope>NUCLEOTIDE SEQUENCE [LARGE SCALE GENOMIC DNA]</scope>
    <source>
        <strain evidence="9">ATCC 52028</strain>
    </source>
</reference>
<dbReference type="GO" id="GO:0030123">
    <property type="term" value="C:AP-3 adaptor complex"/>
    <property type="evidence" value="ECO:0007669"/>
    <property type="project" value="InterPro"/>
</dbReference>
<evidence type="ECO:0000256" key="4">
    <source>
        <dbReference type="ARBA" id="ARBA00022737"/>
    </source>
</evidence>
<name>A0A4P9XBF9_9FUNG</name>
<evidence type="ECO:0000256" key="3">
    <source>
        <dbReference type="ARBA" id="ARBA00022448"/>
    </source>
</evidence>
<evidence type="ECO:0000256" key="5">
    <source>
        <dbReference type="ARBA" id="ARBA00022927"/>
    </source>
</evidence>
<dbReference type="InterPro" id="IPR002553">
    <property type="entry name" value="Clathrin/coatomer_adapt-like_N"/>
</dbReference>
<evidence type="ECO:0000259" key="7">
    <source>
        <dbReference type="Pfam" id="PF01602"/>
    </source>
</evidence>
<comment type="similarity">
    <text evidence="2">Belongs to the adaptor complexes large subunit family.</text>
</comment>
<dbReference type="Gene3D" id="1.25.10.10">
    <property type="entry name" value="Leucine-rich Repeat Variant"/>
    <property type="match status" value="1"/>
</dbReference>
<evidence type="ECO:0000313" key="8">
    <source>
        <dbReference type="EMBL" id="RKP02728.1"/>
    </source>
</evidence>
<dbReference type="PANTHER" id="PTHR22781:SF12">
    <property type="entry name" value="AP-3 COMPLEX SUBUNIT DELTA-1"/>
    <property type="match status" value="1"/>
</dbReference>
<keyword evidence="9" id="KW-1185">Reference proteome</keyword>
<sequence>QTLTDLIRGLRANQHDQETYIAAALADCREEVQSNDIRVKANAVAKLAHLHMLGHDMTWASFYVVEAMSASDYVCKRAGYQAACISFQQDTDVLMLCTNQIRKDLRSNQYMEAVLALHGLAQIVTPGLSVDLLPDLLVLLNHSRPYMRKRVVLTCYKVFLQYPEALRTTYPKLKELLHDPDASVQSAVINVVCELARRNPRSYLSLVPVLYDVLTTSANNWILIKLVKLFAALVPLEPRLAKKLTPALVKMIQTTSAMSLLYECIHTVVTSGMIPAEPVDDGTASADADATDTATRPLAALVLAKIGVFVTHADHNLKYLGLQVLGKLLAIRPADANTLSATVLACLENPDASIRETALQLVARMTRRATLAPVIKRLQAALKTILLLLRQHILDEGDAAPSNAASETPAANALDFEWYLSVLGRLARIPNLGQGGTIGDQLRDVAMRVPDLRRSATKLALQLVSSPALLAHADHPYTNIGVLEAAIELLGEYPDAL</sequence>
<keyword evidence="5" id="KW-0653">Protein transport</keyword>
<dbReference type="InterPro" id="IPR017105">
    <property type="entry name" value="AP3_complex_dsu"/>
</dbReference>
<accession>A0A4P9XBF9</accession>
<dbReference type="InterPro" id="IPR016024">
    <property type="entry name" value="ARM-type_fold"/>
</dbReference>
<dbReference type="GO" id="GO:0010008">
    <property type="term" value="C:endosome membrane"/>
    <property type="evidence" value="ECO:0007669"/>
    <property type="project" value="TreeGrafter"/>
</dbReference>
<dbReference type="PANTHER" id="PTHR22781">
    <property type="entry name" value="DELTA ADAPTIN-RELATED"/>
    <property type="match status" value="1"/>
</dbReference>
<dbReference type="GO" id="GO:0006623">
    <property type="term" value="P:protein targeting to vacuole"/>
    <property type="evidence" value="ECO:0007669"/>
    <property type="project" value="TreeGrafter"/>
</dbReference>
<dbReference type="SUPFAM" id="SSF48371">
    <property type="entry name" value="ARM repeat"/>
    <property type="match status" value="1"/>
</dbReference>
<organism evidence="8 9">
    <name type="scientific">Caulochytrium protostelioides</name>
    <dbReference type="NCBI Taxonomy" id="1555241"/>
    <lineage>
        <taxon>Eukaryota</taxon>
        <taxon>Fungi</taxon>
        <taxon>Fungi incertae sedis</taxon>
        <taxon>Chytridiomycota</taxon>
        <taxon>Chytridiomycota incertae sedis</taxon>
        <taxon>Chytridiomycetes</taxon>
        <taxon>Caulochytriales</taxon>
        <taxon>Caulochytriaceae</taxon>
        <taxon>Caulochytrium</taxon>
    </lineage>
</organism>
<evidence type="ECO:0000256" key="2">
    <source>
        <dbReference type="ARBA" id="ARBA00006613"/>
    </source>
</evidence>
<gene>
    <name evidence="8" type="ORF">CXG81DRAFT_6838</name>
</gene>
<comment type="subcellular location">
    <subcellularLocation>
        <location evidence="1">Endomembrane system</location>
    </subcellularLocation>
</comment>
<evidence type="ECO:0000256" key="1">
    <source>
        <dbReference type="ARBA" id="ARBA00004308"/>
    </source>
</evidence>
<evidence type="ECO:0000313" key="9">
    <source>
        <dbReference type="Proteomes" id="UP000274922"/>
    </source>
</evidence>
<dbReference type="OrthoDB" id="10264595at2759"/>
<protein>
    <recommendedName>
        <fullName evidence="7">Clathrin/coatomer adaptor adaptin-like N-terminal domain-containing protein</fullName>
    </recommendedName>
</protein>
<dbReference type="EMBL" id="ML014136">
    <property type="protein sequence ID" value="RKP02728.1"/>
    <property type="molecule type" value="Genomic_DNA"/>
</dbReference>
<dbReference type="Pfam" id="PF01602">
    <property type="entry name" value="Adaptin_N"/>
    <property type="match status" value="1"/>
</dbReference>
<dbReference type="Proteomes" id="UP000274922">
    <property type="component" value="Unassembled WGS sequence"/>
</dbReference>
<proteinExistence type="inferred from homology"/>
<dbReference type="STRING" id="1555241.A0A4P9XBF9"/>
<feature type="non-terminal residue" evidence="8">
    <location>
        <position position="1"/>
    </location>
</feature>
<dbReference type="AlphaFoldDB" id="A0A4P9XBF9"/>
<keyword evidence="3" id="KW-0813">Transport</keyword>
<dbReference type="InterPro" id="IPR011989">
    <property type="entry name" value="ARM-like"/>
</dbReference>
<feature type="domain" description="Clathrin/coatomer adaptor adaptin-like N-terminal" evidence="7">
    <location>
        <begin position="18"/>
        <end position="495"/>
    </location>
</feature>
<dbReference type="GO" id="GO:0006896">
    <property type="term" value="P:Golgi to vacuole transport"/>
    <property type="evidence" value="ECO:0007669"/>
    <property type="project" value="TreeGrafter"/>
</dbReference>